<proteinExistence type="predicted"/>
<dbReference type="EMBL" id="JABEND010000002">
    <property type="protein sequence ID" value="NNG35040.1"/>
    <property type="molecule type" value="Genomic_DNA"/>
</dbReference>
<organism evidence="2 3">
    <name type="scientific">Nakamurella aerolata</name>
    <dbReference type="NCBI Taxonomy" id="1656892"/>
    <lineage>
        <taxon>Bacteria</taxon>
        <taxon>Bacillati</taxon>
        <taxon>Actinomycetota</taxon>
        <taxon>Actinomycetes</taxon>
        <taxon>Nakamurellales</taxon>
        <taxon>Nakamurellaceae</taxon>
        <taxon>Nakamurella</taxon>
    </lineage>
</organism>
<comment type="caution">
    <text evidence="2">The sequence shown here is derived from an EMBL/GenBank/DDBJ whole genome shotgun (WGS) entry which is preliminary data.</text>
</comment>
<evidence type="ECO:0000256" key="1">
    <source>
        <dbReference type="SAM" id="MobiDB-lite"/>
    </source>
</evidence>
<feature type="compositionally biased region" description="Low complexity" evidence="1">
    <location>
        <begin position="134"/>
        <end position="162"/>
    </location>
</feature>
<dbReference type="RefSeq" id="WP_171198449.1">
    <property type="nucleotide sequence ID" value="NZ_JABEND010000002.1"/>
</dbReference>
<reference evidence="2 3" key="1">
    <citation type="submission" date="2020-05" db="EMBL/GenBank/DDBJ databases">
        <title>Nakamurella sp. DB0629 isolated from air conditioner.</title>
        <authorList>
            <person name="Kim D.H."/>
            <person name="Kim D.-U."/>
        </authorList>
    </citation>
    <scope>NUCLEOTIDE SEQUENCE [LARGE SCALE GENOMIC DNA]</scope>
    <source>
        <strain evidence="2 3">DB0629</strain>
    </source>
</reference>
<keyword evidence="3" id="KW-1185">Reference proteome</keyword>
<feature type="region of interest" description="Disordered" evidence="1">
    <location>
        <begin position="108"/>
        <end position="162"/>
    </location>
</feature>
<protein>
    <submittedName>
        <fullName evidence="2">Uncharacterized protein</fullName>
    </submittedName>
</protein>
<sequence length="162" mass="17059">MAYSTNATTWSTPHNALYSSAPVAGRDTRDPKLGLLNDGTVILTFFTKPGNNQGYQVWYSVWRPGWEYFTEPKLFSAAGPAGMLEHGGVLALRDNGSFVNEVSFPSTTAGPGSCGLSGTAAARRSPRKRLRANSSPTPAPSSTPSRASSRSAIGSSAWCAAT</sequence>
<evidence type="ECO:0000313" key="2">
    <source>
        <dbReference type="EMBL" id="NNG35040.1"/>
    </source>
</evidence>
<evidence type="ECO:0000313" key="3">
    <source>
        <dbReference type="Proteomes" id="UP000562984"/>
    </source>
</evidence>
<gene>
    <name evidence="2" type="ORF">HKD39_04805</name>
</gene>
<name>A0A849A983_9ACTN</name>
<dbReference type="Proteomes" id="UP000562984">
    <property type="component" value="Unassembled WGS sequence"/>
</dbReference>
<dbReference type="AlphaFoldDB" id="A0A849A983"/>
<accession>A0A849A983</accession>